<dbReference type="Gene3D" id="3.40.50.410">
    <property type="entry name" value="von Willebrand factor, type A domain"/>
    <property type="match status" value="2"/>
</dbReference>
<evidence type="ECO:0000313" key="2">
    <source>
        <dbReference type="EMBL" id="RMX59824.1"/>
    </source>
</evidence>
<dbReference type="EMBL" id="RCHS01000275">
    <property type="protein sequence ID" value="RMX59824.1"/>
    <property type="molecule type" value="Genomic_DNA"/>
</dbReference>
<dbReference type="PANTHER" id="PTHR24020:SF20">
    <property type="entry name" value="PH DOMAIN-CONTAINING PROTEIN"/>
    <property type="match status" value="1"/>
</dbReference>
<dbReference type="PROSITE" id="PS50234">
    <property type="entry name" value="VWFA"/>
    <property type="match status" value="2"/>
</dbReference>
<dbReference type="Proteomes" id="UP000275408">
    <property type="component" value="Unassembled WGS sequence"/>
</dbReference>
<feature type="domain" description="VWFA" evidence="1">
    <location>
        <begin position="21"/>
        <end position="207"/>
    </location>
</feature>
<proteinExistence type="predicted"/>
<dbReference type="OMA" id="MVWRPLG"/>
<feature type="domain" description="VWFA" evidence="1">
    <location>
        <begin position="219"/>
        <end position="398"/>
    </location>
</feature>
<dbReference type="STRING" id="46731.A0A3M6V220"/>
<dbReference type="SMART" id="SM00327">
    <property type="entry name" value="VWA"/>
    <property type="match status" value="2"/>
</dbReference>
<dbReference type="InterPro" id="IPR002035">
    <property type="entry name" value="VWF_A"/>
</dbReference>
<gene>
    <name evidence="2" type="ORF">pdam_00007342</name>
</gene>
<comment type="caution">
    <text evidence="2">The sequence shown here is derived from an EMBL/GenBank/DDBJ whole genome shotgun (WGS) entry which is preliminary data.</text>
</comment>
<evidence type="ECO:0000259" key="1">
    <source>
        <dbReference type="PROSITE" id="PS50234"/>
    </source>
</evidence>
<dbReference type="CDD" id="cd01450">
    <property type="entry name" value="vWFA_subfamily_ECM"/>
    <property type="match status" value="2"/>
</dbReference>
<evidence type="ECO:0000313" key="3">
    <source>
        <dbReference type="Proteomes" id="UP000275408"/>
    </source>
</evidence>
<reference evidence="2 3" key="1">
    <citation type="journal article" date="2018" name="Sci. Rep.">
        <title>Comparative analysis of the Pocillopora damicornis genome highlights role of immune system in coral evolution.</title>
        <authorList>
            <person name="Cunning R."/>
            <person name="Bay R.A."/>
            <person name="Gillette P."/>
            <person name="Baker A.C."/>
            <person name="Traylor-Knowles N."/>
        </authorList>
    </citation>
    <scope>NUCLEOTIDE SEQUENCE [LARGE SCALE GENOMIC DNA]</scope>
    <source>
        <strain evidence="2">RSMAS</strain>
        <tissue evidence="2">Whole animal</tissue>
    </source>
</reference>
<keyword evidence="3" id="KW-1185">Reference proteome</keyword>
<dbReference type="OrthoDB" id="5987433at2759"/>
<dbReference type="PANTHER" id="PTHR24020">
    <property type="entry name" value="COLLAGEN ALPHA"/>
    <property type="match status" value="1"/>
</dbReference>
<organism evidence="2 3">
    <name type="scientific">Pocillopora damicornis</name>
    <name type="common">Cauliflower coral</name>
    <name type="synonym">Millepora damicornis</name>
    <dbReference type="NCBI Taxonomy" id="46731"/>
    <lineage>
        <taxon>Eukaryota</taxon>
        <taxon>Metazoa</taxon>
        <taxon>Cnidaria</taxon>
        <taxon>Anthozoa</taxon>
        <taxon>Hexacorallia</taxon>
        <taxon>Scleractinia</taxon>
        <taxon>Astrocoeniina</taxon>
        <taxon>Pocilloporidae</taxon>
        <taxon>Pocillopora</taxon>
    </lineage>
</organism>
<name>A0A3M6V220_POCDA</name>
<protein>
    <recommendedName>
        <fullName evidence="1">VWFA domain-containing protein</fullName>
    </recommendedName>
</protein>
<dbReference type="InterPro" id="IPR050525">
    <property type="entry name" value="ECM_Assembly_Org"/>
</dbReference>
<sequence length="425" mass="47464">MRESCKESKTSTTRLSSCKLDLGLVVDTTQSIKQKNINELKTVLKNLVQQFDISNDGAHIALETFGDKSVIHNLFDEPKFFEKNSLTNLIDEKIDKLTKPTRLDLALEKADLELFTRENGDRHGVRSVMVLFTDGRSHPTETEKKKYKEHLRSIKSKGVRVVVLAIGPDAQKPSYQKVLKELGGENVLSAHDYGSLVGALSDVVSIICPPNPCEAQGMDLAFAIDRTRSVGIDDYKLVKGFLLQLTDALTIGPEETHTGLIVFAKQAHVISTFADSGFYDKENLYHLIYNLSGEKGSFGLRLFIDRALKKANEELFTDRGGDRPEFPNVLILLSAGKTNPESKSFSATIPLLQKKGVKIITIGVGNYEEFEGQLEEIAGEDVYTVNSFKQLSDLFAGILEATCSQPQVNRRLFKLRRDWHRNILT</sequence>
<dbReference type="SUPFAM" id="SSF53300">
    <property type="entry name" value="vWA-like"/>
    <property type="match status" value="2"/>
</dbReference>
<dbReference type="Pfam" id="PF00092">
    <property type="entry name" value="VWA"/>
    <property type="match status" value="2"/>
</dbReference>
<dbReference type="InterPro" id="IPR036465">
    <property type="entry name" value="vWFA_dom_sf"/>
</dbReference>
<dbReference type="AlphaFoldDB" id="A0A3M6V220"/>
<accession>A0A3M6V220</accession>